<accession>A0A6V8MF14</accession>
<keyword evidence="1" id="KW-1133">Transmembrane helix</keyword>
<dbReference type="AlphaFoldDB" id="A0A6V8MF14"/>
<feature type="transmembrane region" description="Helical" evidence="1">
    <location>
        <begin position="64"/>
        <end position="81"/>
    </location>
</feature>
<keyword evidence="3" id="KW-1185">Reference proteome</keyword>
<dbReference type="Proteomes" id="UP000556026">
    <property type="component" value="Unassembled WGS sequence"/>
</dbReference>
<feature type="transmembrane region" description="Helical" evidence="1">
    <location>
        <begin position="93"/>
        <end position="111"/>
    </location>
</feature>
<keyword evidence="1" id="KW-0472">Membrane</keyword>
<proteinExistence type="predicted"/>
<organism evidence="2 3">
    <name type="scientific">Geomonas silvestris</name>
    <dbReference type="NCBI Taxonomy" id="2740184"/>
    <lineage>
        <taxon>Bacteria</taxon>
        <taxon>Pseudomonadati</taxon>
        <taxon>Thermodesulfobacteriota</taxon>
        <taxon>Desulfuromonadia</taxon>
        <taxon>Geobacterales</taxon>
        <taxon>Geobacteraceae</taxon>
        <taxon>Geomonas</taxon>
    </lineage>
</organism>
<keyword evidence="1" id="KW-0812">Transmembrane</keyword>
<feature type="transmembrane region" description="Helical" evidence="1">
    <location>
        <begin position="29"/>
        <end position="52"/>
    </location>
</feature>
<reference evidence="3" key="1">
    <citation type="submission" date="2020-06" db="EMBL/GenBank/DDBJ databases">
        <title>Draft genomic sequence of Geomonas sp. Red330.</title>
        <authorList>
            <person name="Itoh H."/>
            <person name="Zhenxing X."/>
            <person name="Ushijima N."/>
            <person name="Masuda Y."/>
            <person name="Shiratori Y."/>
            <person name="Senoo K."/>
        </authorList>
    </citation>
    <scope>NUCLEOTIDE SEQUENCE [LARGE SCALE GENOMIC DNA]</scope>
    <source>
        <strain evidence="3">Red330</strain>
    </source>
</reference>
<evidence type="ECO:0000256" key="1">
    <source>
        <dbReference type="SAM" id="Phobius"/>
    </source>
</evidence>
<evidence type="ECO:0000313" key="3">
    <source>
        <dbReference type="Proteomes" id="UP000556026"/>
    </source>
</evidence>
<sequence length="144" mass="15535">MEQFLATLCVFVSLCRVLSEEVVQALFSGMTWGLGIHLVFWPAIMSGSLALLVKYLMALRVVPLCKLLSGSLAVLLVSWYLDRILKHNTYLLVRAVGVAIIFCAALGVVIVSDDGFARRQVGGDASASASAETVALADYAVRRD</sequence>
<protein>
    <submittedName>
        <fullName evidence="2">Uncharacterized protein</fullName>
    </submittedName>
</protein>
<dbReference type="RefSeq" id="WP_183353330.1">
    <property type="nucleotide sequence ID" value="NZ_BLXX01000002.1"/>
</dbReference>
<name>A0A6V8MF14_9BACT</name>
<dbReference type="EMBL" id="BLXX01000002">
    <property type="protein sequence ID" value="GFO58464.1"/>
    <property type="molecule type" value="Genomic_DNA"/>
</dbReference>
<evidence type="ECO:0000313" key="2">
    <source>
        <dbReference type="EMBL" id="GFO58464.1"/>
    </source>
</evidence>
<gene>
    <name evidence="2" type="ORF">GMST_07890</name>
</gene>
<comment type="caution">
    <text evidence="2">The sequence shown here is derived from an EMBL/GenBank/DDBJ whole genome shotgun (WGS) entry which is preliminary data.</text>
</comment>